<feature type="domain" description="Fe2OG dioxygenase" evidence="2">
    <location>
        <begin position="58"/>
        <end position="190"/>
    </location>
</feature>
<dbReference type="EMBL" id="CAJNRF010011402">
    <property type="protein sequence ID" value="CAF2131299.1"/>
    <property type="molecule type" value="Genomic_DNA"/>
</dbReference>
<keyword evidence="1" id="KW-0408">Iron</keyword>
<evidence type="ECO:0000256" key="1">
    <source>
        <dbReference type="RuleBase" id="RU003682"/>
    </source>
</evidence>
<dbReference type="Proteomes" id="UP000663842">
    <property type="component" value="Unassembled WGS sequence"/>
</dbReference>
<dbReference type="Proteomes" id="UP000681720">
    <property type="component" value="Unassembled WGS sequence"/>
</dbReference>
<keyword evidence="1" id="KW-0479">Metal-binding</keyword>
<protein>
    <recommendedName>
        <fullName evidence="2">Fe2OG dioxygenase domain-containing protein</fullName>
    </recommendedName>
</protein>
<evidence type="ECO:0000313" key="6">
    <source>
        <dbReference type="EMBL" id="CAF2151654.1"/>
    </source>
</evidence>
<dbReference type="EMBL" id="CAJOBF010001785">
    <property type="protein sequence ID" value="CAF3983344.1"/>
    <property type="molecule type" value="Genomic_DNA"/>
</dbReference>
<evidence type="ECO:0000313" key="13">
    <source>
        <dbReference type="Proteomes" id="UP000663866"/>
    </source>
</evidence>
<reference evidence="11" key="1">
    <citation type="submission" date="2021-02" db="EMBL/GenBank/DDBJ databases">
        <authorList>
            <person name="Nowell W R."/>
        </authorList>
    </citation>
    <scope>NUCLEOTIDE SEQUENCE</scope>
</reference>
<evidence type="ECO:0000313" key="10">
    <source>
        <dbReference type="EMBL" id="CAF3983344.1"/>
    </source>
</evidence>
<dbReference type="Proteomes" id="UP000663856">
    <property type="component" value="Unassembled WGS sequence"/>
</dbReference>
<evidence type="ECO:0000313" key="11">
    <source>
        <dbReference type="EMBL" id="CAF3994597.1"/>
    </source>
</evidence>
<gene>
    <name evidence="8" type="ORF">BYL167_LOCUS1637</name>
    <name evidence="3" type="ORF">CJN711_LOCUS7259</name>
    <name evidence="9" type="ORF">GIL414_LOCUS8314</name>
    <name evidence="4" type="ORF">KQP761_LOCUS37141</name>
    <name evidence="6" type="ORF">MBJ925_LOCUS31337</name>
    <name evidence="11" type="ORF">OVN521_LOCUS14690</name>
    <name evidence="12" type="ORF">SMN809_LOCUS12366</name>
    <name evidence="10" type="ORF">UXM345_LOCUS15178</name>
    <name evidence="5" type="ORF">WKI299_LOCUS26345</name>
    <name evidence="7" type="ORF">XDN619_LOCUS31009</name>
</gene>
<evidence type="ECO:0000313" key="3">
    <source>
        <dbReference type="EMBL" id="CAF1103293.1"/>
    </source>
</evidence>
<dbReference type="EMBL" id="CAJOBI010004661">
    <property type="protein sequence ID" value="CAF4008952.1"/>
    <property type="molecule type" value="Genomic_DNA"/>
</dbReference>
<dbReference type="Proteomes" id="UP000663855">
    <property type="component" value="Unassembled WGS sequence"/>
</dbReference>
<dbReference type="EMBL" id="CAJOBG010002256">
    <property type="protein sequence ID" value="CAF3994597.1"/>
    <property type="molecule type" value="Genomic_DNA"/>
</dbReference>
<dbReference type="GO" id="GO:0016491">
    <property type="term" value="F:oxidoreductase activity"/>
    <property type="evidence" value="ECO:0007669"/>
    <property type="project" value="UniProtKB-KW"/>
</dbReference>
<dbReference type="EMBL" id="CAJNOV010002439">
    <property type="protein sequence ID" value="CAF1103293.1"/>
    <property type="molecule type" value="Genomic_DNA"/>
</dbReference>
<dbReference type="EMBL" id="CAJOBH010000255">
    <property type="protein sequence ID" value="CAF3775348.1"/>
    <property type="molecule type" value="Genomic_DNA"/>
</dbReference>
<dbReference type="EMBL" id="CAJNRG010015460">
    <property type="protein sequence ID" value="CAF2167604.1"/>
    <property type="molecule type" value="Genomic_DNA"/>
</dbReference>
<dbReference type="Proteomes" id="UP000663866">
    <property type="component" value="Unassembled WGS sequence"/>
</dbReference>
<dbReference type="Pfam" id="PF13640">
    <property type="entry name" value="2OG-FeII_Oxy_3"/>
    <property type="match status" value="1"/>
</dbReference>
<dbReference type="Proteomes" id="UP000681967">
    <property type="component" value="Unassembled WGS sequence"/>
</dbReference>
<dbReference type="EMBL" id="CAJOBJ010002689">
    <property type="protein sequence ID" value="CAF3935715.1"/>
    <property type="molecule type" value="Genomic_DNA"/>
</dbReference>
<dbReference type="OrthoDB" id="69177at2759"/>
<dbReference type="PROSITE" id="PS51471">
    <property type="entry name" value="FE2OG_OXY"/>
    <property type="match status" value="1"/>
</dbReference>
<dbReference type="GO" id="GO:0046872">
    <property type="term" value="F:metal ion binding"/>
    <property type="evidence" value="ECO:0007669"/>
    <property type="project" value="UniProtKB-KW"/>
</dbReference>
<evidence type="ECO:0000313" key="5">
    <source>
        <dbReference type="EMBL" id="CAF2131299.1"/>
    </source>
</evidence>
<evidence type="ECO:0000313" key="4">
    <source>
        <dbReference type="EMBL" id="CAF1682517.1"/>
    </source>
</evidence>
<dbReference type="Proteomes" id="UP000663824">
    <property type="component" value="Unassembled WGS sequence"/>
</dbReference>
<evidence type="ECO:0000313" key="8">
    <source>
        <dbReference type="EMBL" id="CAF3775348.1"/>
    </source>
</evidence>
<keyword evidence="1" id="KW-0560">Oxidoreductase</keyword>
<dbReference type="InterPro" id="IPR044862">
    <property type="entry name" value="Pro_4_hyd_alph_FE2OG_OXY"/>
</dbReference>
<evidence type="ECO:0000313" key="7">
    <source>
        <dbReference type="EMBL" id="CAF2167604.1"/>
    </source>
</evidence>
<dbReference type="EMBL" id="CAJNOW010021045">
    <property type="protein sequence ID" value="CAF1682517.1"/>
    <property type="molecule type" value="Genomic_DNA"/>
</dbReference>
<dbReference type="Proteomes" id="UP000676336">
    <property type="component" value="Unassembled WGS sequence"/>
</dbReference>
<keyword evidence="13" id="KW-1185">Reference proteome</keyword>
<dbReference type="Gene3D" id="2.60.120.620">
    <property type="entry name" value="q2cbj1_9rhob like domain"/>
    <property type="match status" value="1"/>
</dbReference>
<dbReference type="Proteomes" id="UP000663887">
    <property type="component" value="Unassembled WGS sequence"/>
</dbReference>
<evidence type="ECO:0000313" key="12">
    <source>
        <dbReference type="EMBL" id="CAF4008952.1"/>
    </source>
</evidence>
<evidence type="ECO:0000259" key="2">
    <source>
        <dbReference type="PROSITE" id="PS51471"/>
    </source>
</evidence>
<name>A0A819NE74_9BILA</name>
<dbReference type="EMBL" id="CAJNRE010017162">
    <property type="protein sequence ID" value="CAF2151654.1"/>
    <property type="molecule type" value="Genomic_DNA"/>
</dbReference>
<sequence>MSNTYNVEKANNSRLIIVDDRLSEDLWRRLHLSDKLAKLIQNREPLSFNLQGEWEISGVNVAMRLNKYSKDEHFSPHKDAQYAPNGDERSLFSLLIYLNDNFEKGETKFHFSKVLPQHDVKGLTTREEIGAYGGLENDYECVTIQPKQSYAVLFTHSLLHEVMAPKTQNCLAPTERLVLRTDILVKRKEKVLGFAISKEEREDYMVN</sequence>
<dbReference type="InterPro" id="IPR005123">
    <property type="entry name" value="Oxoglu/Fe-dep_dioxygenase_dom"/>
</dbReference>
<dbReference type="AlphaFoldDB" id="A0A819NE74"/>
<organism evidence="11 13">
    <name type="scientific">Rotaria magnacalcarata</name>
    <dbReference type="NCBI Taxonomy" id="392030"/>
    <lineage>
        <taxon>Eukaryota</taxon>
        <taxon>Metazoa</taxon>
        <taxon>Spiralia</taxon>
        <taxon>Gnathifera</taxon>
        <taxon>Rotifera</taxon>
        <taxon>Eurotatoria</taxon>
        <taxon>Bdelloidea</taxon>
        <taxon>Philodinida</taxon>
        <taxon>Philodinidae</taxon>
        <taxon>Rotaria</taxon>
    </lineage>
</organism>
<evidence type="ECO:0000313" key="9">
    <source>
        <dbReference type="EMBL" id="CAF3935715.1"/>
    </source>
</evidence>
<dbReference type="Proteomes" id="UP000663834">
    <property type="component" value="Unassembled WGS sequence"/>
</dbReference>
<accession>A0A819NE74</accession>
<proteinExistence type="inferred from homology"/>
<comment type="caution">
    <text evidence="11">The sequence shown here is derived from an EMBL/GenBank/DDBJ whole genome shotgun (WGS) entry which is preliminary data.</text>
</comment>
<comment type="similarity">
    <text evidence="1">Belongs to the iron/ascorbate-dependent oxidoreductase family.</text>
</comment>